<feature type="compositionally biased region" description="Basic and acidic residues" evidence="1">
    <location>
        <begin position="499"/>
        <end position="515"/>
    </location>
</feature>
<sequence>MSFGWNFPGNNYGQITGIGEAGIETFKGTPYSSLAREICQNSLDARLDESEPVIVEFKKHIIETEKIPGIFQLKDALKRCKVFWECHNNKKTVNFFNKSLGVVNKNKIRVLRISDFNTTGLTGSKKEYNTPWQNLVKASGVSDKAGSAGGSFGIGKSAPFACSDLRTIFYSTLDSEDVQATQGVARLVSFSKDNNEITQGTGYYGIREKNTSIPEQLIIDNEFKRNDLTGTDIYIIGFIDDDEWEKEMIKSTLEGFLISIYQEKLIVKIENILISKTTLPLYISEYKDIAKFAYNYYQVLTSKDTKKITKFFNDLGNIELYILLGTDFHRKVLISRSSGMKIFDKQNISSTINFAGILILRDEKINAYFREMETPQHNAWEPDRFDDLQKVKKAKKNCKELYKYIKDTIIEIGRNTADEEIDAEGVGQYLPDELYLEQNQNQAEKYEAITDKTKDIDVKIVDITSISRGFEKHRKENITEWYEGFDKNNNTTNDTNHSSNEKGKRKTDNDNDNKDKITKKEISVGISNIRLFVIDNRENRYRLIFVPEKSVANGYVRLNLSGEQSNVTANVKNAYLNGDIKTKLKCVKENIYIGNIKEKQKVNITFALDYIENCSMEVTLLGYTS</sequence>
<evidence type="ECO:0000256" key="1">
    <source>
        <dbReference type="SAM" id="MobiDB-lite"/>
    </source>
</evidence>
<dbReference type="AlphaFoldDB" id="A0A6I3SQ29"/>
<name>A0A6I3SQ29_HELMO</name>
<dbReference type="OrthoDB" id="1395829at2"/>
<dbReference type="RefSeq" id="WP_155477917.1">
    <property type="nucleotide sequence ID" value="NZ_WNKU01000038.1"/>
</dbReference>
<feature type="region of interest" description="Disordered" evidence="1">
    <location>
        <begin position="484"/>
        <end position="515"/>
    </location>
</feature>
<gene>
    <name evidence="2" type="ORF">GJ688_18045</name>
</gene>
<evidence type="ECO:0000313" key="2">
    <source>
        <dbReference type="EMBL" id="MTV50836.1"/>
    </source>
</evidence>
<comment type="caution">
    <text evidence="2">The sequence shown here is derived from an EMBL/GenBank/DDBJ whole genome shotgun (WGS) entry which is preliminary data.</text>
</comment>
<dbReference type="EMBL" id="WNKU01000038">
    <property type="protein sequence ID" value="MTV50836.1"/>
    <property type="molecule type" value="Genomic_DNA"/>
</dbReference>
<accession>A0A6I3SQ29</accession>
<proteinExistence type="predicted"/>
<protein>
    <submittedName>
        <fullName evidence="2">Uncharacterized protein</fullName>
    </submittedName>
</protein>
<reference evidence="2 3" key="1">
    <citation type="submission" date="2019-11" db="EMBL/GenBank/DDBJ databases">
        <title>Whole-genome sequence of a the green, strictly anaerobic photosynthetic bacterium Heliobacillus mobilis DSM 6151.</title>
        <authorList>
            <person name="Kyndt J.A."/>
            <person name="Meyer T.E."/>
        </authorList>
    </citation>
    <scope>NUCLEOTIDE SEQUENCE [LARGE SCALE GENOMIC DNA]</scope>
    <source>
        <strain evidence="2 3">DSM 6151</strain>
    </source>
</reference>
<keyword evidence="3" id="KW-1185">Reference proteome</keyword>
<dbReference type="Proteomes" id="UP000430670">
    <property type="component" value="Unassembled WGS sequence"/>
</dbReference>
<evidence type="ECO:0000313" key="3">
    <source>
        <dbReference type="Proteomes" id="UP000430670"/>
    </source>
</evidence>
<organism evidence="2 3">
    <name type="scientific">Heliobacterium mobile</name>
    <name type="common">Heliobacillus mobilis</name>
    <dbReference type="NCBI Taxonomy" id="28064"/>
    <lineage>
        <taxon>Bacteria</taxon>
        <taxon>Bacillati</taxon>
        <taxon>Bacillota</taxon>
        <taxon>Clostridia</taxon>
        <taxon>Eubacteriales</taxon>
        <taxon>Heliobacteriaceae</taxon>
        <taxon>Heliobacterium</taxon>
    </lineage>
</organism>